<evidence type="ECO:0000313" key="3">
    <source>
        <dbReference type="EMBL" id="KAL2036923.1"/>
    </source>
</evidence>
<gene>
    <name evidence="3" type="ORF">N7G274_010348</name>
</gene>
<dbReference type="CDD" id="cd19071">
    <property type="entry name" value="AKR_AKR1-5-like"/>
    <property type="match status" value="1"/>
</dbReference>
<sequence length="324" mass="36084">MDHSPQKHLHPDHQPLPVQYQATDKGRAEAEAYHNPQSLSMSSSKLALADLLPLPNSAVKIPRLGFGIYQSPTKVCINSCLTALRSGYRHIDSAQFYRNEAEMGEAARQSGIPRHELFLTTKILSAGGSLEATYQKCLDSVKKIDGDDGYVDLFLIHTPSAGSAARKEMWQALEKLESEGRVRSIGVSNFGVGHIEEMKSYARIWPPHVNQIELHPWCQQRTIVDFCNNHKIIIEAYCPLVRNLKAHDQTLKELSKKHDKTTAQVLIRYSLQKGWVALPKSDTPSRIEANADVYGFELSQEDMTTLDGLDQGSKGAIVQAVKNA</sequence>
<dbReference type="PANTHER" id="PTHR43827:SF13">
    <property type="entry name" value="ALDO_KETO REDUCTASE FAMILY PROTEIN"/>
    <property type="match status" value="1"/>
</dbReference>
<keyword evidence="1" id="KW-0560">Oxidoreductase</keyword>
<dbReference type="PANTHER" id="PTHR43827">
    <property type="entry name" value="2,5-DIKETO-D-GLUCONIC ACID REDUCTASE"/>
    <property type="match status" value="1"/>
</dbReference>
<dbReference type="PROSITE" id="PS00063">
    <property type="entry name" value="ALDOKETO_REDUCTASE_3"/>
    <property type="match status" value="1"/>
</dbReference>
<dbReference type="InterPro" id="IPR020471">
    <property type="entry name" value="AKR"/>
</dbReference>
<dbReference type="SUPFAM" id="SSF51430">
    <property type="entry name" value="NAD(P)-linked oxidoreductase"/>
    <property type="match status" value="1"/>
</dbReference>
<keyword evidence="4" id="KW-1185">Reference proteome</keyword>
<organism evidence="3 4">
    <name type="scientific">Stereocaulon virgatum</name>
    <dbReference type="NCBI Taxonomy" id="373712"/>
    <lineage>
        <taxon>Eukaryota</taxon>
        <taxon>Fungi</taxon>
        <taxon>Dikarya</taxon>
        <taxon>Ascomycota</taxon>
        <taxon>Pezizomycotina</taxon>
        <taxon>Lecanoromycetes</taxon>
        <taxon>OSLEUM clade</taxon>
        <taxon>Lecanoromycetidae</taxon>
        <taxon>Lecanorales</taxon>
        <taxon>Lecanorineae</taxon>
        <taxon>Stereocaulaceae</taxon>
        <taxon>Stereocaulon</taxon>
    </lineage>
</organism>
<dbReference type="EMBL" id="JBEFKJ010000047">
    <property type="protein sequence ID" value="KAL2036923.1"/>
    <property type="molecule type" value="Genomic_DNA"/>
</dbReference>
<dbReference type="InterPro" id="IPR018170">
    <property type="entry name" value="Aldo/ket_reductase_CS"/>
</dbReference>
<protein>
    <recommendedName>
        <fullName evidence="2">NADP-dependent oxidoreductase domain-containing protein</fullName>
    </recommendedName>
</protein>
<dbReference type="Pfam" id="PF00248">
    <property type="entry name" value="Aldo_ket_red"/>
    <property type="match status" value="1"/>
</dbReference>
<dbReference type="Gene3D" id="3.20.20.100">
    <property type="entry name" value="NADP-dependent oxidoreductase domain"/>
    <property type="match status" value="1"/>
</dbReference>
<dbReference type="PROSITE" id="PS00062">
    <property type="entry name" value="ALDOKETO_REDUCTASE_2"/>
    <property type="match status" value="1"/>
</dbReference>
<reference evidence="3 4" key="1">
    <citation type="submission" date="2024-09" db="EMBL/GenBank/DDBJ databases">
        <title>Rethinking Asexuality: The Enigmatic Case of Functional Sexual Genes in Lepraria (Stereocaulaceae).</title>
        <authorList>
            <person name="Doellman M."/>
            <person name="Sun Y."/>
            <person name="Barcenas-Pena A."/>
            <person name="Lumbsch H.T."/>
            <person name="Grewe F."/>
        </authorList>
    </citation>
    <scope>NUCLEOTIDE SEQUENCE [LARGE SCALE GENOMIC DNA]</scope>
    <source>
        <strain evidence="3 4">Mercado 3170</strain>
    </source>
</reference>
<name>A0ABR4A0S3_9LECA</name>
<dbReference type="InterPro" id="IPR036812">
    <property type="entry name" value="NAD(P)_OxRdtase_dom_sf"/>
</dbReference>
<feature type="domain" description="NADP-dependent oxidoreductase" evidence="2">
    <location>
        <begin position="82"/>
        <end position="310"/>
    </location>
</feature>
<evidence type="ECO:0000256" key="1">
    <source>
        <dbReference type="ARBA" id="ARBA00023002"/>
    </source>
</evidence>
<proteinExistence type="predicted"/>
<dbReference type="Proteomes" id="UP001590950">
    <property type="component" value="Unassembled WGS sequence"/>
</dbReference>
<dbReference type="InterPro" id="IPR023210">
    <property type="entry name" value="NADP_OxRdtase_dom"/>
</dbReference>
<dbReference type="PIRSF" id="PIRSF000097">
    <property type="entry name" value="AKR"/>
    <property type="match status" value="1"/>
</dbReference>
<dbReference type="PRINTS" id="PR00069">
    <property type="entry name" value="ALDKETRDTASE"/>
</dbReference>
<comment type="caution">
    <text evidence="3">The sequence shown here is derived from an EMBL/GenBank/DDBJ whole genome shotgun (WGS) entry which is preliminary data.</text>
</comment>
<accession>A0ABR4A0S3</accession>
<dbReference type="PROSITE" id="PS00798">
    <property type="entry name" value="ALDOKETO_REDUCTASE_1"/>
    <property type="match status" value="1"/>
</dbReference>
<evidence type="ECO:0000259" key="2">
    <source>
        <dbReference type="Pfam" id="PF00248"/>
    </source>
</evidence>
<evidence type="ECO:0000313" key="4">
    <source>
        <dbReference type="Proteomes" id="UP001590950"/>
    </source>
</evidence>